<comment type="caution">
    <text evidence="1">The sequence shown here is derived from an EMBL/GenBank/DDBJ whole genome shotgun (WGS) entry which is preliminary data.</text>
</comment>
<dbReference type="Proteomes" id="UP000247523">
    <property type="component" value="Unassembled WGS sequence"/>
</dbReference>
<dbReference type="RefSeq" id="WP_110291453.1">
    <property type="nucleotide sequence ID" value="NZ_QICS01000008.1"/>
</dbReference>
<dbReference type="AlphaFoldDB" id="A0A318EQN4"/>
<accession>A0A318EQN4</accession>
<dbReference type="EMBL" id="QICS01000008">
    <property type="protein sequence ID" value="PXV88462.1"/>
    <property type="molecule type" value="Genomic_DNA"/>
</dbReference>
<organism evidence="1 2">
    <name type="scientific">Lachnotalea glycerini</name>
    <dbReference type="NCBI Taxonomy" id="1763509"/>
    <lineage>
        <taxon>Bacteria</taxon>
        <taxon>Bacillati</taxon>
        <taxon>Bacillota</taxon>
        <taxon>Clostridia</taxon>
        <taxon>Lachnospirales</taxon>
        <taxon>Lachnospiraceae</taxon>
        <taxon>Lachnotalea</taxon>
    </lineage>
</organism>
<protein>
    <submittedName>
        <fullName evidence="1">Uncharacterized protein</fullName>
    </submittedName>
</protein>
<reference evidence="1 2" key="1">
    <citation type="submission" date="2018-05" db="EMBL/GenBank/DDBJ databases">
        <title>Genomic Encyclopedia of Type Strains, Phase IV (KMG-IV): sequencing the most valuable type-strain genomes for metagenomic binning, comparative biology and taxonomic classification.</title>
        <authorList>
            <person name="Goeker M."/>
        </authorList>
    </citation>
    <scope>NUCLEOTIDE SEQUENCE [LARGE SCALE GENOMIC DNA]</scope>
    <source>
        <strain evidence="1 2">DSM 28816</strain>
    </source>
</reference>
<gene>
    <name evidence="1" type="ORF">C8E03_108189</name>
</gene>
<evidence type="ECO:0000313" key="2">
    <source>
        <dbReference type="Proteomes" id="UP000247523"/>
    </source>
</evidence>
<evidence type="ECO:0000313" key="1">
    <source>
        <dbReference type="EMBL" id="PXV88462.1"/>
    </source>
</evidence>
<proteinExistence type="predicted"/>
<name>A0A318EQN4_9FIRM</name>
<sequence>MRSLKRNKQKMYYSTYSESAPVYERDENGDIVYINIGGEQVPIETGEYESGYSLPLEFKANISPAKGSADQEVFGLNLDYTKSICVTDMSLPISETSKIWYETEPVIKTDGMVDIDSADYSVVQVARSLNSIMYAVKKLQNG</sequence>